<sequence>MKEFEPDCAAQQISLLEAYDAIGEFISLNYGSLVGSSEGLSNLYNDTHRGLIPGGFPSDESTWDVWLQACQRVREKGQAP</sequence>
<gene>
    <name evidence="1" type="ORF">FGU71_03595</name>
</gene>
<protein>
    <submittedName>
        <fullName evidence="1">Uncharacterized protein</fullName>
    </submittedName>
</protein>
<dbReference type="OrthoDB" id="8244929at2"/>
<dbReference type="Proteomes" id="UP000316343">
    <property type="component" value="Unassembled WGS sequence"/>
</dbReference>
<evidence type="ECO:0000313" key="2">
    <source>
        <dbReference type="Proteomes" id="UP000316343"/>
    </source>
</evidence>
<proteinExistence type="predicted"/>
<organism evidence="1 2">
    <name type="scientific">Erythrobacter insulae</name>
    <dbReference type="NCBI Taxonomy" id="2584124"/>
    <lineage>
        <taxon>Bacteria</taxon>
        <taxon>Pseudomonadati</taxon>
        <taxon>Pseudomonadota</taxon>
        <taxon>Alphaproteobacteria</taxon>
        <taxon>Sphingomonadales</taxon>
        <taxon>Erythrobacteraceae</taxon>
        <taxon>Erythrobacter/Porphyrobacter group</taxon>
        <taxon>Erythrobacter</taxon>
    </lineage>
</organism>
<name>A0A547PA60_9SPHN</name>
<evidence type="ECO:0000313" key="1">
    <source>
        <dbReference type="EMBL" id="TRD11023.1"/>
    </source>
</evidence>
<keyword evidence="2" id="KW-1185">Reference proteome</keyword>
<accession>A0A547PA60</accession>
<reference evidence="1 2" key="1">
    <citation type="submission" date="2019-06" db="EMBL/GenBank/DDBJ databases">
        <title>Erythrobacter insulae sp. nov., isolated from a tidal flat.</title>
        <authorList>
            <person name="Yoon J.-H."/>
        </authorList>
    </citation>
    <scope>NUCLEOTIDE SEQUENCE [LARGE SCALE GENOMIC DNA]</scope>
    <source>
        <strain evidence="1 2">JBTF-M21</strain>
    </source>
</reference>
<dbReference type="RefSeq" id="WP_142787287.1">
    <property type="nucleotide sequence ID" value="NZ_VHJK01000001.1"/>
</dbReference>
<dbReference type="EMBL" id="VHJK01000001">
    <property type="protein sequence ID" value="TRD11023.1"/>
    <property type="molecule type" value="Genomic_DNA"/>
</dbReference>
<comment type="caution">
    <text evidence="1">The sequence shown here is derived from an EMBL/GenBank/DDBJ whole genome shotgun (WGS) entry which is preliminary data.</text>
</comment>
<dbReference type="AlphaFoldDB" id="A0A547PA60"/>